<sequence length="93" mass="11221">MSPKYEIIKINRERIKNEVNLIMFCNYLRLNLRLNITQARKSFILTIIEISQNQKQSNQEVNKENDSSYKAKIKSQMNTYFKIFQRKVNAEFQ</sequence>
<keyword evidence="2" id="KW-1185">Reference proteome</keyword>
<evidence type="ECO:0000313" key="1">
    <source>
        <dbReference type="EMBL" id="CAD8154273.1"/>
    </source>
</evidence>
<dbReference type="Proteomes" id="UP000683925">
    <property type="component" value="Unassembled WGS sequence"/>
</dbReference>
<protein>
    <submittedName>
        <fullName evidence="1">Uncharacterized protein</fullName>
    </submittedName>
</protein>
<reference evidence="1" key="1">
    <citation type="submission" date="2021-01" db="EMBL/GenBank/DDBJ databases">
        <authorList>
            <consortium name="Genoscope - CEA"/>
            <person name="William W."/>
        </authorList>
    </citation>
    <scope>NUCLEOTIDE SEQUENCE</scope>
</reference>
<dbReference type="AlphaFoldDB" id="A0A8S1TQL7"/>
<organism evidence="1 2">
    <name type="scientific">Paramecium octaurelia</name>
    <dbReference type="NCBI Taxonomy" id="43137"/>
    <lineage>
        <taxon>Eukaryota</taxon>
        <taxon>Sar</taxon>
        <taxon>Alveolata</taxon>
        <taxon>Ciliophora</taxon>
        <taxon>Intramacronucleata</taxon>
        <taxon>Oligohymenophorea</taxon>
        <taxon>Peniculida</taxon>
        <taxon>Parameciidae</taxon>
        <taxon>Paramecium</taxon>
    </lineage>
</organism>
<name>A0A8S1TQL7_PAROT</name>
<gene>
    <name evidence="1" type="ORF">POCTA_138.1.T0290076</name>
</gene>
<proteinExistence type="predicted"/>
<evidence type="ECO:0000313" key="2">
    <source>
        <dbReference type="Proteomes" id="UP000683925"/>
    </source>
</evidence>
<comment type="caution">
    <text evidence="1">The sequence shown here is derived from an EMBL/GenBank/DDBJ whole genome shotgun (WGS) entry which is preliminary data.</text>
</comment>
<accession>A0A8S1TQL7</accession>
<dbReference type="EMBL" id="CAJJDP010000029">
    <property type="protein sequence ID" value="CAD8154273.1"/>
    <property type="molecule type" value="Genomic_DNA"/>
</dbReference>